<feature type="region of interest" description="Disordered" evidence="1">
    <location>
        <begin position="442"/>
        <end position="501"/>
    </location>
</feature>
<dbReference type="AlphaFoldDB" id="A0A9Q0PW72"/>
<keyword evidence="4" id="KW-1185">Reference proteome</keyword>
<dbReference type="PANTHER" id="PTHR18063">
    <property type="entry name" value="NF-E2 INDUCIBLE PROTEIN"/>
    <property type="match status" value="1"/>
</dbReference>
<dbReference type="PANTHER" id="PTHR18063:SF6">
    <property type="entry name" value="UBIQUITIN CARBOXYL-TERMINAL HYDROLASE"/>
    <property type="match status" value="1"/>
</dbReference>
<evidence type="ECO:0000256" key="1">
    <source>
        <dbReference type="SAM" id="MobiDB-lite"/>
    </source>
</evidence>
<feature type="compositionally biased region" description="Basic and acidic residues" evidence="1">
    <location>
        <begin position="128"/>
        <end position="138"/>
    </location>
</feature>
<feature type="compositionally biased region" description="Basic and acidic residues" evidence="1">
    <location>
        <begin position="490"/>
        <end position="501"/>
    </location>
</feature>
<feature type="region of interest" description="Disordered" evidence="1">
    <location>
        <begin position="1"/>
        <end position="26"/>
    </location>
</feature>
<dbReference type="GO" id="GO:0004843">
    <property type="term" value="F:cysteine-type deubiquitinase activity"/>
    <property type="evidence" value="ECO:0007669"/>
    <property type="project" value="InterPro"/>
</dbReference>
<reference evidence="3" key="1">
    <citation type="submission" date="2022-11" db="EMBL/GenBank/DDBJ databases">
        <authorList>
            <person name="Hyden B.L."/>
            <person name="Feng K."/>
            <person name="Yates T."/>
            <person name="Jawdy S."/>
            <person name="Smart L.B."/>
            <person name="Muchero W."/>
        </authorList>
    </citation>
    <scope>NUCLEOTIDE SEQUENCE</scope>
    <source>
        <tissue evidence="3">Shoot tip</tissue>
    </source>
</reference>
<organism evidence="3 4">
    <name type="scientific">Salix koriyanagi</name>
    <dbReference type="NCBI Taxonomy" id="2511006"/>
    <lineage>
        <taxon>Eukaryota</taxon>
        <taxon>Viridiplantae</taxon>
        <taxon>Streptophyta</taxon>
        <taxon>Embryophyta</taxon>
        <taxon>Tracheophyta</taxon>
        <taxon>Spermatophyta</taxon>
        <taxon>Magnoliopsida</taxon>
        <taxon>eudicotyledons</taxon>
        <taxon>Gunneridae</taxon>
        <taxon>Pentapetalae</taxon>
        <taxon>rosids</taxon>
        <taxon>fabids</taxon>
        <taxon>Malpighiales</taxon>
        <taxon>Salicaceae</taxon>
        <taxon>Saliceae</taxon>
        <taxon>Salix</taxon>
    </lineage>
</organism>
<dbReference type="GO" id="GO:0005829">
    <property type="term" value="C:cytosol"/>
    <property type="evidence" value="ECO:0007669"/>
    <property type="project" value="TreeGrafter"/>
</dbReference>
<dbReference type="EMBL" id="JAPFFM010000017">
    <property type="protein sequence ID" value="KAJ6695543.1"/>
    <property type="molecule type" value="Genomic_DNA"/>
</dbReference>
<dbReference type="Pfam" id="PF04424">
    <property type="entry name" value="MINDY_DUB"/>
    <property type="match status" value="1"/>
</dbReference>
<feature type="domain" description="MINDY deubiquitinase" evidence="2">
    <location>
        <begin position="286"/>
        <end position="391"/>
    </location>
</feature>
<dbReference type="GO" id="GO:1990380">
    <property type="term" value="F:K48-linked deubiquitinase activity"/>
    <property type="evidence" value="ECO:0007669"/>
    <property type="project" value="InterPro"/>
</dbReference>
<feature type="compositionally biased region" description="Low complexity" evidence="1">
    <location>
        <begin position="442"/>
        <end position="460"/>
    </location>
</feature>
<evidence type="ECO:0000313" key="3">
    <source>
        <dbReference type="EMBL" id="KAJ6695543.1"/>
    </source>
</evidence>
<feature type="region of interest" description="Disordered" evidence="1">
    <location>
        <begin position="126"/>
        <end position="165"/>
    </location>
</feature>
<protein>
    <submittedName>
        <fullName evidence="3">NF-E2 INDUCIBLE PROTEIN</fullName>
    </submittedName>
</protein>
<dbReference type="Proteomes" id="UP001151752">
    <property type="component" value="Chromosome 3"/>
</dbReference>
<name>A0A9Q0PW72_9ROSI</name>
<dbReference type="GO" id="GO:0071944">
    <property type="term" value="C:cell periphery"/>
    <property type="evidence" value="ECO:0007669"/>
    <property type="project" value="TreeGrafter"/>
</dbReference>
<evidence type="ECO:0000313" key="4">
    <source>
        <dbReference type="Proteomes" id="UP001151752"/>
    </source>
</evidence>
<gene>
    <name evidence="3" type="ORF">OIU74_014622</name>
</gene>
<dbReference type="GO" id="GO:0071108">
    <property type="term" value="P:protein K48-linked deubiquitination"/>
    <property type="evidence" value="ECO:0007669"/>
    <property type="project" value="TreeGrafter"/>
</dbReference>
<dbReference type="GO" id="GO:0016807">
    <property type="term" value="F:cysteine-type carboxypeptidase activity"/>
    <property type="evidence" value="ECO:0007669"/>
    <property type="project" value="TreeGrafter"/>
</dbReference>
<dbReference type="InterPro" id="IPR033979">
    <property type="entry name" value="MINDY_domain"/>
</dbReference>
<reference evidence="3" key="2">
    <citation type="journal article" date="2023" name="Int. J. Mol. Sci.">
        <title>De Novo Assembly and Annotation of 11 Diverse Shrub Willow (Salix) Genomes Reveals Novel Gene Organization in Sex-Linked Regions.</title>
        <authorList>
            <person name="Hyden B."/>
            <person name="Feng K."/>
            <person name="Yates T.B."/>
            <person name="Jawdy S."/>
            <person name="Cereghino C."/>
            <person name="Smart L.B."/>
            <person name="Muchero W."/>
        </authorList>
    </citation>
    <scope>NUCLEOTIDE SEQUENCE</scope>
    <source>
        <tissue evidence="3">Shoot tip</tissue>
    </source>
</reference>
<evidence type="ECO:0000259" key="2">
    <source>
        <dbReference type="Pfam" id="PF04424"/>
    </source>
</evidence>
<feature type="compositionally biased region" description="Basic and acidic residues" evidence="1">
    <location>
        <begin position="10"/>
        <end position="26"/>
    </location>
</feature>
<feature type="compositionally biased region" description="Polar residues" evidence="1">
    <location>
        <begin position="141"/>
        <end position="165"/>
    </location>
</feature>
<accession>A0A9Q0PW72</accession>
<feature type="compositionally biased region" description="Low complexity" evidence="1">
    <location>
        <begin position="478"/>
        <end position="489"/>
    </location>
</feature>
<comment type="caution">
    <text evidence="3">The sequence shown here is derived from an EMBL/GenBank/DDBJ whole genome shotgun (WGS) entry which is preliminary data.</text>
</comment>
<proteinExistence type="predicted"/>
<sequence length="501" mass="54879">MGELVALETRNMEDESKNLSGEDGKTKTEEDCIDFVAATTATLGVPSPCLSKARSFDDSPPSVSDHQNVRKGDIEEEAELLRVLKLSETELPSSVDDSLVANVDGRVVCIGSYESKPMKGTMVVASRDTSEGHVDVDKNLSALSTDDNNNPTSSETLPGELTGSSLKTDLTDHFDDSVCTESGEQISCNDVIENHSADTIVETQDALSLFWAKNISSGHDMLEAPGLASLVPESDPSSGRLQNIDTPDTLTSIVDGSEPIYEGEECILDSRTSNCEEREPMYEGEVILSEQTDETVRSIDEITAQQGERIRNFLKNNASQLTFYGLFCLQDGLKERELCVFFRNNHFSTMFKYDGELYLLATDQGYINQPDLVWEKLIEVNGDTLFMTGNFKEFKVESHTNNPWDEHNAMTSTSDYLASIGSAAQAGVDTNSDLQMAIAMQQQEYEQQQEQQPQHNNVQQASATGGSRLISGPQVPRSSGKTASSSSSKLDTKSKDKCNVM</sequence>
<dbReference type="InterPro" id="IPR007518">
    <property type="entry name" value="MINDY"/>
</dbReference>